<accession>X1E5A6</accession>
<name>X1E5A6_9ZZZZ</name>
<comment type="caution">
    <text evidence="1">The sequence shown here is derived from an EMBL/GenBank/DDBJ whole genome shotgun (WGS) entry which is preliminary data.</text>
</comment>
<dbReference type="EMBL" id="BART01032871">
    <property type="protein sequence ID" value="GAH15560.1"/>
    <property type="molecule type" value="Genomic_DNA"/>
</dbReference>
<dbReference type="AlphaFoldDB" id="X1E5A6"/>
<protein>
    <submittedName>
        <fullName evidence="1">Uncharacterized protein</fullName>
    </submittedName>
</protein>
<feature type="non-terminal residue" evidence="1">
    <location>
        <position position="1"/>
    </location>
</feature>
<proteinExistence type="predicted"/>
<gene>
    <name evidence="1" type="ORF">S01H4_56684</name>
</gene>
<sequence>WGVYVGGDTAGNLQLQFAQGIATVEDTKVKANSYLLAQKLG</sequence>
<organism evidence="1">
    <name type="scientific">marine sediment metagenome</name>
    <dbReference type="NCBI Taxonomy" id="412755"/>
    <lineage>
        <taxon>unclassified sequences</taxon>
        <taxon>metagenomes</taxon>
        <taxon>ecological metagenomes</taxon>
    </lineage>
</organism>
<evidence type="ECO:0000313" key="1">
    <source>
        <dbReference type="EMBL" id="GAH15560.1"/>
    </source>
</evidence>
<reference evidence="1" key="1">
    <citation type="journal article" date="2014" name="Front. Microbiol.">
        <title>High frequency of phylogenetically diverse reductive dehalogenase-homologous genes in deep subseafloor sedimentary metagenomes.</title>
        <authorList>
            <person name="Kawai M."/>
            <person name="Futagami T."/>
            <person name="Toyoda A."/>
            <person name="Takaki Y."/>
            <person name="Nishi S."/>
            <person name="Hori S."/>
            <person name="Arai W."/>
            <person name="Tsubouchi T."/>
            <person name="Morono Y."/>
            <person name="Uchiyama I."/>
            <person name="Ito T."/>
            <person name="Fujiyama A."/>
            <person name="Inagaki F."/>
            <person name="Takami H."/>
        </authorList>
    </citation>
    <scope>NUCLEOTIDE SEQUENCE</scope>
    <source>
        <strain evidence="1">Expedition CK06-06</strain>
    </source>
</reference>